<evidence type="ECO:0000313" key="2">
    <source>
        <dbReference type="Proteomes" id="UP001220377"/>
    </source>
</evidence>
<evidence type="ECO:0000313" key="1">
    <source>
        <dbReference type="EMBL" id="WDF81721.1"/>
    </source>
</evidence>
<reference evidence="1 2" key="1">
    <citation type="submission" date="2023-02" db="EMBL/GenBank/DDBJ databases">
        <title>Genome sequence of Lacticaseibacillus sp. KACC 23028.</title>
        <authorList>
            <person name="Kim S."/>
            <person name="Heo J."/>
            <person name="Kwon S.-W."/>
        </authorList>
    </citation>
    <scope>NUCLEOTIDE SEQUENCE [LARGE SCALE GENOMIC DNA]</scope>
    <source>
        <strain evidence="1 2">KACC 23028</strain>
    </source>
</reference>
<dbReference type="SUPFAM" id="SSF54427">
    <property type="entry name" value="NTF2-like"/>
    <property type="match status" value="1"/>
</dbReference>
<dbReference type="EMBL" id="CP117884">
    <property type="protein sequence ID" value="WDF81721.1"/>
    <property type="molecule type" value="Genomic_DNA"/>
</dbReference>
<dbReference type="InterPro" id="IPR032710">
    <property type="entry name" value="NTF2-like_dom_sf"/>
</dbReference>
<protein>
    <submittedName>
        <fullName evidence="1">Nuclear transport factor 2 family protein</fullName>
    </submittedName>
</protein>
<gene>
    <name evidence="1" type="ORF">PQ472_07240</name>
</gene>
<sequence>MSDIETISQLILWERQARGRKLDDELAATYWPEATVTTSWSTGLAKDTFVGQHPVDFDYSLPIVGRMGTPIVHLHGSRAYVELASSTKHWMYLGQDEVIVESFMTLVYRVEKRSGVWKISDMTAICEADTLTPVIAGNDLHLDRDLLASLRTSYRFLAYTRIKAGGKIDNNGIGTDEPATVQPVYDKAEAWIKEN</sequence>
<organism evidence="1 2">
    <name type="scientific">Lacticaseibacillus pabuli</name>
    <dbReference type="NCBI Taxonomy" id="3025672"/>
    <lineage>
        <taxon>Bacteria</taxon>
        <taxon>Bacillati</taxon>
        <taxon>Bacillota</taxon>
        <taxon>Bacilli</taxon>
        <taxon>Lactobacillales</taxon>
        <taxon>Lactobacillaceae</taxon>
        <taxon>Lacticaseibacillus</taxon>
    </lineage>
</organism>
<accession>A0ABY7WNM4</accession>
<proteinExistence type="predicted"/>
<dbReference type="RefSeq" id="WP_274258680.1">
    <property type="nucleotide sequence ID" value="NZ_CP117884.1"/>
</dbReference>
<dbReference type="Proteomes" id="UP001220377">
    <property type="component" value="Chromosome"/>
</dbReference>
<name>A0ABY7WNM4_9LACO</name>
<keyword evidence="2" id="KW-1185">Reference proteome</keyword>